<evidence type="ECO:0000313" key="2">
    <source>
        <dbReference type="Proteomes" id="UP000504693"/>
    </source>
</evidence>
<gene>
    <name evidence="1" type="ORF">HQR01_10565</name>
</gene>
<dbReference type="KEGG" id="emv:HQR01_10565"/>
<dbReference type="PANTHER" id="PTHR40590:SF1">
    <property type="entry name" value="CYTOPLASMIC PROTEIN"/>
    <property type="match status" value="1"/>
</dbReference>
<name>A0A7D4BBC9_9SPHN</name>
<reference evidence="1 2" key="1">
    <citation type="submission" date="2020-05" db="EMBL/GenBank/DDBJ databases">
        <title>Erythrobacter mangrovi sp. nov., isolated from rhizosphere soil of mangrove plant (Kandelia candel).</title>
        <authorList>
            <person name="Ye Y.H."/>
        </authorList>
    </citation>
    <scope>NUCLEOTIDE SEQUENCE [LARGE SCALE GENOMIC DNA]</scope>
    <source>
        <strain evidence="1 2">EB310</strain>
    </source>
</reference>
<accession>A0A7D4BBC9</accession>
<dbReference type="PROSITE" id="PS51257">
    <property type="entry name" value="PROKAR_LIPOPROTEIN"/>
    <property type="match status" value="1"/>
</dbReference>
<sequence>MSRKGRRRRVAIDEHNLEMIMVLKASLTAALGTACALLVATPVLAGEPASTDQVEAPEPAMPQPALWTLRDEDTVVHLFGYASALPPGAAWRSPGFDDLLAHADIVVLESNSTDPAAASEVQSTVRSLGIIADGTTLSQKLGEAQAEELAAIAAGLGLPIAALDRLRPWLAAVQLGVVAAQRQGDDLANTPATVIASEAAANGTELVALEGPTDLMRRMASLPDDEQVSFLMHAARTIRDDPDQSARTNAAWLAGDVASLAGIFHGDGAWSSKAVYDLMLVSRNVAWRQQIETLLESRTGSILVTIGAGHLAGPDSLVTMLTAAGWDVEREAP</sequence>
<dbReference type="Pfam" id="PF01963">
    <property type="entry name" value="TraB_PrgY_gumN"/>
    <property type="match status" value="1"/>
</dbReference>
<dbReference type="AlphaFoldDB" id="A0A7D4BBC9"/>
<evidence type="ECO:0000313" key="1">
    <source>
        <dbReference type="EMBL" id="QKG71766.1"/>
    </source>
</evidence>
<keyword evidence="2" id="KW-1185">Reference proteome</keyword>
<dbReference type="InterPro" id="IPR002816">
    <property type="entry name" value="TraB/PrgY/GumN_fam"/>
</dbReference>
<dbReference type="CDD" id="cd14789">
    <property type="entry name" value="Tiki"/>
    <property type="match status" value="1"/>
</dbReference>
<dbReference type="InterPro" id="IPR047111">
    <property type="entry name" value="YbaP-like"/>
</dbReference>
<organism evidence="1 2">
    <name type="scientific">Erythrobacter mangrovi</name>
    <dbReference type="NCBI Taxonomy" id="2739433"/>
    <lineage>
        <taxon>Bacteria</taxon>
        <taxon>Pseudomonadati</taxon>
        <taxon>Pseudomonadota</taxon>
        <taxon>Alphaproteobacteria</taxon>
        <taxon>Sphingomonadales</taxon>
        <taxon>Erythrobacteraceae</taxon>
        <taxon>Erythrobacter/Porphyrobacter group</taxon>
        <taxon>Erythrobacter</taxon>
    </lineage>
</organism>
<dbReference type="EMBL" id="CP053921">
    <property type="protein sequence ID" value="QKG71766.1"/>
    <property type="molecule type" value="Genomic_DNA"/>
</dbReference>
<dbReference type="PANTHER" id="PTHR40590">
    <property type="entry name" value="CYTOPLASMIC PROTEIN-RELATED"/>
    <property type="match status" value="1"/>
</dbReference>
<proteinExistence type="predicted"/>
<protein>
    <submittedName>
        <fullName evidence="1">TraB/GumN family protein</fullName>
    </submittedName>
</protein>
<dbReference type="RefSeq" id="WP_173214834.1">
    <property type="nucleotide sequence ID" value="NZ_CP053921.1"/>
</dbReference>
<dbReference type="Proteomes" id="UP000504693">
    <property type="component" value="Chromosome"/>
</dbReference>